<proteinExistence type="predicted"/>
<dbReference type="RefSeq" id="WP_007694432.1">
    <property type="nucleotide sequence ID" value="NZ_AJRK01000371.1"/>
</dbReference>
<keyword evidence="2" id="KW-0560">Oxidoreductase</keyword>
<sequence>MTANTTTATETEAALNIDGEHIFHLAIPTDDIDAAEAFYIDGMGAKKARRKDDRLTMDFYGDQIVCHKASPEDIDEDVTMYPRHFGMTFTDEADFEALVERAETHDLPFFEEPMRRFEGEHDEHRTFFLRDPSNNLLEFKWYENNENMY</sequence>
<protein>
    <submittedName>
        <fullName evidence="2">Glyoxalase/bleomycin resistance protein/dioxygenase</fullName>
    </submittedName>
</protein>
<dbReference type="EMBL" id="AOMB01000034">
    <property type="protein sequence ID" value="EMA37586.1"/>
    <property type="molecule type" value="Genomic_DNA"/>
</dbReference>
<evidence type="ECO:0000313" key="3">
    <source>
        <dbReference type="Proteomes" id="UP000011566"/>
    </source>
</evidence>
<reference evidence="2 3" key="1">
    <citation type="journal article" date="2014" name="PLoS Genet.">
        <title>Phylogenetically driven sequencing of extremely halophilic archaea reveals strategies for static and dynamic osmo-response.</title>
        <authorList>
            <person name="Becker E.A."/>
            <person name="Seitzer P.M."/>
            <person name="Tritt A."/>
            <person name="Larsen D."/>
            <person name="Krusor M."/>
            <person name="Yao A.I."/>
            <person name="Wu D."/>
            <person name="Madern D."/>
            <person name="Eisen J.A."/>
            <person name="Darling A.E."/>
            <person name="Facciotti M.T."/>
        </authorList>
    </citation>
    <scope>NUCLEOTIDE SEQUENCE [LARGE SCALE GENOMIC DNA]</scope>
    <source>
        <strain evidence="2 3">100A6</strain>
    </source>
</reference>
<organism evidence="2 3">
    <name type="scientific">Halococcus hamelinensis 100A6</name>
    <dbReference type="NCBI Taxonomy" id="1132509"/>
    <lineage>
        <taxon>Archaea</taxon>
        <taxon>Methanobacteriati</taxon>
        <taxon>Methanobacteriota</taxon>
        <taxon>Stenosarchaea group</taxon>
        <taxon>Halobacteria</taxon>
        <taxon>Halobacteriales</taxon>
        <taxon>Halococcaceae</taxon>
        <taxon>Halococcus</taxon>
    </lineage>
</organism>
<gene>
    <name evidence="2" type="ORF">C447_12732</name>
</gene>
<name>M0LVV9_9EURY</name>
<feature type="domain" description="VOC" evidence="1">
    <location>
        <begin position="21"/>
        <end position="142"/>
    </location>
</feature>
<dbReference type="Proteomes" id="UP000011566">
    <property type="component" value="Unassembled WGS sequence"/>
</dbReference>
<dbReference type="InterPro" id="IPR029068">
    <property type="entry name" value="Glyas_Bleomycin-R_OHBP_Dase"/>
</dbReference>
<evidence type="ECO:0000259" key="1">
    <source>
        <dbReference type="PROSITE" id="PS51819"/>
    </source>
</evidence>
<keyword evidence="2" id="KW-0223">Dioxygenase</keyword>
<dbReference type="Gene3D" id="3.10.180.10">
    <property type="entry name" value="2,3-Dihydroxybiphenyl 1,2-Dioxygenase, domain 1"/>
    <property type="match status" value="1"/>
</dbReference>
<dbReference type="PROSITE" id="PS51819">
    <property type="entry name" value="VOC"/>
    <property type="match status" value="1"/>
</dbReference>
<dbReference type="PATRIC" id="fig|1132509.6.peg.2930"/>
<dbReference type="PANTHER" id="PTHR39434:SF1">
    <property type="entry name" value="VOC DOMAIN-CONTAINING PROTEIN"/>
    <property type="match status" value="1"/>
</dbReference>
<comment type="caution">
    <text evidence="2">The sequence shown here is derived from an EMBL/GenBank/DDBJ whole genome shotgun (WGS) entry which is preliminary data.</text>
</comment>
<dbReference type="InterPro" id="IPR004360">
    <property type="entry name" value="Glyas_Fos-R_dOase_dom"/>
</dbReference>
<dbReference type="AlphaFoldDB" id="M0LVV9"/>
<evidence type="ECO:0000313" key="2">
    <source>
        <dbReference type="EMBL" id="EMA37586.1"/>
    </source>
</evidence>
<dbReference type="PANTHER" id="PTHR39434">
    <property type="match status" value="1"/>
</dbReference>
<dbReference type="SUPFAM" id="SSF54593">
    <property type="entry name" value="Glyoxalase/Bleomycin resistance protein/Dihydroxybiphenyl dioxygenase"/>
    <property type="match status" value="1"/>
</dbReference>
<dbReference type="InterPro" id="IPR037523">
    <property type="entry name" value="VOC_core"/>
</dbReference>
<dbReference type="Pfam" id="PF00903">
    <property type="entry name" value="Glyoxalase"/>
    <property type="match status" value="1"/>
</dbReference>
<accession>M0LVV9</accession>
<keyword evidence="3" id="KW-1185">Reference proteome</keyword>
<dbReference type="GO" id="GO:0051213">
    <property type="term" value="F:dioxygenase activity"/>
    <property type="evidence" value="ECO:0007669"/>
    <property type="project" value="UniProtKB-KW"/>
</dbReference>